<name>A0A941F6G7_9BACT</name>
<dbReference type="InterPro" id="IPR006121">
    <property type="entry name" value="HMA_dom"/>
</dbReference>
<reference evidence="4" key="1">
    <citation type="journal article" date="2018" name="Int. J. Syst. Evol. Microbiol.">
        <title>Carboxylicivirga sediminis sp. nov., isolated from coastal sediment.</title>
        <authorList>
            <person name="Wang F.Q."/>
            <person name="Ren L.H."/>
            <person name="Zou R.J."/>
            <person name="Sun Y.Z."/>
            <person name="Liu X.J."/>
            <person name="Jiang F."/>
            <person name="Liu L.J."/>
        </authorList>
    </citation>
    <scope>NUCLEOTIDE SEQUENCE</scope>
    <source>
        <strain evidence="4">JR1</strain>
    </source>
</reference>
<dbReference type="CDD" id="cd00371">
    <property type="entry name" value="HMA"/>
    <property type="match status" value="1"/>
</dbReference>
<feature type="domain" description="HMA" evidence="3">
    <location>
        <begin position="21"/>
        <end position="87"/>
    </location>
</feature>
<keyword evidence="5" id="KW-1185">Reference proteome</keyword>
<evidence type="ECO:0000256" key="2">
    <source>
        <dbReference type="SAM" id="SignalP"/>
    </source>
</evidence>
<sequence length="140" mass="15443">MKTKILVFTMLLSVGLTMAAEKNETFKVYGNCGMCEDRIENAAKEVKGIKSADWNQKDKMMTVSFDDAQTDIHKIHMAIAKAGHDTDMHKADDDVYAKLHGCCQYERAKSEKTGGHNHGEGHSGCTRPQSTKKSGGCCEK</sequence>
<dbReference type="EMBL" id="JAGTAR010000022">
    <property type="protein sequence ID" value="MBR8536719.1"/>
    <property type="molecule type" value="Genomic_DNA"/>
</dbReference>
<feature type="region of interest" description="Disordered" evidence="1">
    <location>
        <begin position="109"/>
        <end position="140"/>
    </location>
</feature>
<comment type="caution">
    <text evidence="4">The sequence shown here is derived from an EMBL/GenBank/DDBJ whole genome shotgun (WGS) entry which is preliminary data.</text>
</comment>
<protein>
    <submittedName>
        <fullName evidence="4">Heavy-metal-associated domain-containing protein</fullName>
    </submittedName>
</protein>
<dbReference type="GO" id="GO:0046872">
    <property type="term" value="F:metal ion binding"/>
    <property type="evidence" value="ECO:0007669"/>
    <property type="project" value="InterPro"/>
</dbReference>
<evidence type="ECO:0000256" key="1">
    <source>
        <dbReference type="SAM" id="MobiDB-lite"/>
    </source>
</evidence>
<dbReference type="Gene3D" id="3.30.70.100">
    <property type="match status" value="1"/>
</dbReference>
<dbReference type="Pfam" id="PF00403">
    <property type="entry name" value="HMA"/>
    <property type="match status" value="1"/>
</dbReference>
<dbReference type="PROSITE" id="PS50846">
    <property type="entry name" value="HMA_2"/>
    <property type="match status" value="1"/>
</dbReference>
<keyword evidence="2" id="KW-0732">Signal</keyword>
<reference evidence="4" key="2">
    <citation type="submission" date="2021-04" db="EMBL/GenBank/DDBJ databases">
        <authorList>
            <person name="Zhang T."/>
            <person name="Zhang Y."/>
            <person name="Lu D."/>
            <person name="Zuo D."/>
            <person name="Du Z."/>
        </authorList>
    </citation>
    <scope>NUCLEOTIDE SEQUENCE</scope>
    <source>
        <strain evidence="4">JR1</strain>
    </source>
</reference>
<evidence type="ECO:0000259" key="3">
    <source>
        <dbReference type="PROSITE" id="PS50846"/>
    </source>
</evidence>
<feature type="chain" id="PRO_5037850840" evidence="2">
    <location>
        <begin position="20"/>
        <end position="140"/>
    </location>
</feature>
<accession>A0A941F6G7</accession>
<evidence type="ECO:0000313" key="5">
    <source>
        <dbReference type="Proteomes" id="UP000679220"/>
    </source>
</evidence>
<dbReference type="RefSeq" id="WP_212191747.1">
    <property type="nucleotide sequence ID" value="NZ_JAGTAR010000022.1"/>
</dbReference>
<gene>
    <name evidence="4" type="ORF">KDU71_14175</name>
</gene>
<feature type="compositionally biased region" description="Basic and acidic residues" evidence="1">
    <location>
        <begin position="109"/>
        <end position="121"/>
    </location>
</feature>
<proteinExistence type="predicted"/>
<dbReference type="AlphaFoldDB" id="A0A941F6G7"/>
<feature type="signal peptide" evidence="2">
    <location>
        <begin position="1"/>
        <end position="19"/>
    </location>
</feature>
<dbReference type="InterPro" id="IPR036163">
    <property type="entry name" value="HMA_dom_sf"/>
</dbReference>
<evidence type="ECO:0000313" key="4">
    <source>
        <dbReference type="EMBL" id="MBR8536719.1"/>
    </source>
</evidence>
<dbReference type="Proteomes" id="UP000679220">
    <property type="component" value="Unassembled WGS sequence"/>
</dbReference>
<organism evidence="4 5">
    <name type="scientific">Carboxylicivirga sediminis</name>
    <dbReference type="NCBI Taxonomy" id="2006564"/>
    <lineage>
        <taxon>Bacteria</taxon>
        <taxon>Pseudomonadati</taxon>
        <taxon>Bacteroidota</taxon>
        <taxon>Bacteroidia</taxon>
        <taxon>Marinilabiliales</taxon>
        <taxon>Marinilabiliaceae</taxon>
        <taxon>Carboxylicivirga</taxon>
    </lineage>
</organism>
<dbReference type="SUPFAM" id="SSF55008">
    <property type="entry name" value="HMA, heavy metal-associated domain"/>
    <property type="match status" value="1"/>
</dbReference>